<dbReference type="RefSeq" id="WP_012854978.1">
    <property type="nucleotide sequence ID" value="NC_013510.1"/>
</dbReference>
<gene>
    <name evidence="2" type="ordered locus">Tcur_4675</name>
</gene>
<keyword evidence="3" id="KW-1185">Reference proteome</keyword>
<dbReference type="KEGG" id="tcu:Tcur_4675"/>
<keyword evidence="1" id="KW-0732">Signal</keyword>
<sequence>MLKRTAATGLLALTAGGVLMGAAPALAGDYGVRHDNALLRSCPSGDYGFLLGDRRSYSGGGCEQVNIIFNGNR</sequence>
<organism evidence="2 3">
    <name type="scientific">Thermomonospora curvata (strain ATCC 19995 / DSM 43183 / JCM 3096 / KCTC 9072 / NBRC 15933 / NCIMB 10081 / Henssen B9)</name>
    <dbReference type="NCBI Taxonomy" id="471852"/>
    <lineage>
        <taxon>Bacteria</taxon>
        <taxon>Bacillati</taxon>
        <taxon>Actinomycetota</taxon>
        <taxon>Actinomycetes</taxon>
        <taxon>Streptosporangiales</taxon>
        <taxon>Thermomonosporaceae</taxon>
        <taxon>Thermomonospora</taxon>
    </lineage>
</organism>
<name>D1A698_THECD</name>
<evidence type="ECO:0000256" key="1">
    <source>
        <dbReference type="SAM" id="SignalP"/>
    </source>
</evidence>
<reference evidence="2 3" key="1">
    <citation type="journal article" date="2011" name="Stand. Genomic Sci.">
        <title>Complete genome sequence of Thermomonospora curvata type strain (B9).</title>
        <authorList>
            <person name="Chertkov O."/>
            <person name="Sikorski J."/>
            <person name="Nolan M."/>
            <person name="Lapidus A."/>
            <person name="Lucas S."/>
            <person name="Del Rio T.G."/>
            <person name="Tice H."/>
            <person name="Cheng J.F."/>
            <person name="Goodwin L."/>
            <person name="Pitluck S."/>
            <person name="Liolios K."/>
            <person name="Ivanova N."/>
            <person name="Mavromatis K."/>
            <person name="Mikhailova N."/>
            <person name="Ovchinnikova G."/>
            <person name="Pati A."/>
            <person name="Chen A."/>
            <person name="Palaniappan K."/>
            <person name="Djao O.D."/>
            <person name="Land M."/>
            <person name="Hauser L."/>
            <person name="Chang Y.J."/>
            <person name="Jeffries C.D."/>
            <person name="Brettin T."/>
            <person name="Han C."/>
            <person name="Detter J.C."/>
            <person name="Rohde M."/>
            <person name="Goker M."/>
            <person name="Woyke T."/>
            <person name="Bristow J."/>
            <person name="Eisen J.A."/>
            <person name="Markowitz V."/>
            <person name="Hugenholtz P."/>
            <person name="Klenk H.P."/>
            <person name="Kyrpides N.C."/>
        </authorList>
    </citation>
    <scope>NUCLEOTIDE SEQUENCE [LARGE SCALE GENOMIC DNA]</scope>
    <source>
        <strain evidence="3">ATCC 19995 / DSM 43183 / JCM 3096 / KCTC 9072 / NBRC 15933 / NCIMB 10081 / Henssen B9</strain>
    </source>
</reference>
<proteinExistence type="predicted"/>
<dbReference type="EMBL" id="CP001738">
    <property type="protein sequence ID" value="ACZ00197.1"/>
    <property type="molecule type" value="Genomic_DNA"/>
</dbReference>
<dbReference type="HOGENOM" id="CLU_2703617_0_0_11"/>
<evidence type="ECO:0000313" key="2">
    <source>
        <dbReference type="EMBL" id="ACZ00197.1"/>
    </source>
</evidence>
<dbReference type="AlphaFoldDB" id="D1A698"/>
<feature type="chain" id="PRO_5003019550" evidence="1">
    <location>
        <begin position="28"/>
        <end position="73"/>
    </location>
</feature>
<feature type="signal peptide" evidence="1">
    <location>
        <begin position="1"/>
        <end position="27"/>
    </location>
</feature>
<accession>D1A698</accession>
<protein>
    <submittedName>
        <fullName evidence="2">Uncharacterized protein</fullName>
    </submittedName>
</protein>
<dbReference type="Proteomes" id="UP000001918">
    <property type="component" value="Chromosome"/>
</dbReference>
<evidence type="ECO:0000313" key="3">
    <source>
        <dbReference type="Proteomes" id="UP000001918"/>
    </source>
</evidence>